<evidence type="ECO:0000313" key="1">
    <source>
        <dbReference type="EMBL" id="PAV30758.1"/>
    </source>
</evidence>
<dbReference type="Proteomes" id="UP000218887">
    <property type="component" value="Unassembled WGS sequence"/>
</dbReference>
<dbReference type="OrthoDB" id="2428246at2"/>
<gene>
    <name evidence="1" type="ORF">CIL05_03280</name>
</gene>
<evidence type="ECO:0000313" key="2">
    <source>
        <dbReference type="Proteomes" id="UP000218887"/>
    </source>
</evidence>
<dbReference type="EMBL" id="NPOA01000002">
    <property type="protein sequence ID" value="PAV30758.1"/>
    <property type="molecule type" value="Genomic_DNA"/>
</dbReference>
<dbReference type="RefSeq" id="WP_095654088.1">
    <property type="nucleotide sequence ID" value="NZ_NPOA01000002.1"/>
</dbReference>
<sequence>MSESNKFKIIYQGNVEEFEEQILKKSHQEVRSGKPGKWCKLADEYARQLTIISINPYPEEIEGDKWVVDETPPSIKHIDKNTSHKNFYRWGFQGGRTGNHRIIYAIHNFYKVILLYHFDKGYNGLIKRDDLIPAELNYEDYCSNNPNLY</sequence>
<protein>
    <submittedName>
        <fullName evidence="1">Uncharacterized protein</fullName>
    </submittedName>
</protein>
<organism evidence="1 2">
    <name type="scientific">Virgibacillus profundi</name>
    <dbReference type="NCBI Taxonomy" id="2024555"/>
    <lineage>
        <taxon>Bacteria</taxon>
        <taxon>Bacillati</taxon>
        <taxon>Bacillota</taxon>
        <taxon>Bacilli</taxon>
        <taxon>Bacillales</taxon>
        <taxon>Bacillaceae</taxon>
        <taxon>Virgibacillus</taxon>
    </lineage>
</organism>
<proteinExistence type="predicted"/>
<keyword evidence="2" id="KW-1185">Reference proteome</keyword>
<accession>A0A2A2IHA4</accession>
<dbReference type="AlphaFoldDB" id="A0A2A2IHA4"/>
<name>A0A2A2IHA4_9BACI</name>
<reference evidence="1 2" key="1">
    <citation type="submission" date="2017-08" db="EMBL/GenBank/DDBJ databases">
        <title>Virgibacillus indicus sp. nov. and Virgibacillus profoundi sp. nov, two moderately halophilic bacteria isolated from marine sediment by using the Microfluidic Streak Plate.</title>
        <authorList>
            <person name="Xu B."/>
            <person name="Hu B."/>
            <person name="Wang J."/>
            <person name="Zhu Y."/>
            <person name="Huang L."/>
            <person name="Du W."/>
            <person name="Huang Y."/>
        </authorList>
    </citation>
    <scope>NUCLEOTIDE SEQUENCE [LARGE SCALE GENOMIC DNA]</scope>
    <source>
        <strain evidence="1 2">IO3-P3-H5</strain>
    </source>
</reference>
<comment type="caution">
    <text evidence="1">The sequence shown here is derived from an EMBL/GenBank/DDBJ whole genome shotgun (WGS) entry which is preliminary data.</text>
</comment>